<sequence length="90" mass="10578">MNTYSRNSQFPTELTNTLILSLVQNISQVVFLMKTKNGRENLMNKKVKSKNLVIIRVERIKQMVALFMQTFGKKLKGYNSFKKSYKKKKN</sequence>
<dbReference type="Gene3D" id="3.40.50.720">
    <property type="entry name" value="NAD(P)-binding Rossmann-like Domain"/>
    <property type="match status" value="1"/>
</dbReference>
<reference evidence="2" key="2">
    <citation type="submission" date="2015-08" db="UniProtKB">
        <authorList>
            <consortium name="WormBaseParasite"/>
        </authorList>
    </citation>
    <scope>IDENTIFICATION</scope>
</reference>
<reference evidence="1" key="1">
    <citation type="submission" date="2014-07" db="EMBL/GenBank/DDBJ databases">
        <authorList>
            <person name="Martin A.A"/>
            <person name="De Silva N."/>
        </authorList>
    </citation>
    <scope>NUCLEOTIDE SEQUENCE</scope>
</reference>
<proteinExistence type="predicted"/>
<dbReference type="WBParaSite" id="SVE_0634100.1">
    <property type="protein sequence ID" value="SVE_0634100.1"/>
    <property type="gene ID" value="SVE_0634100"/>
</dbReference>
<dbReference type="STRING" id="75913.A0A0K0FBX7"/>
<dbReference type="Proteomes" id="UP000035680">
    <property type="component" value="Unassembled WGS sequence"/>
</dbReference>
<evidence type="ECO:0000313" key="1">
    <source>
        <dbReference type="Proteomes" id="UP000035680"/>
    </source>
</evidence>
<protein>
    <submittedName>
        <fullName evidence="2">Uncharacterized protein</fullName>
    </submittedName>
</protein>
<accession>A0A0K0FBX7</accession>
<organism evidence="1 2">
    <name type="scientific">Strongyloides venezuelensis</name>
    <name type="common">Threadworm</name>
    <dbReference type="NCBI Taxonomy" id="75913"/>
    <lineage>
        <taxon>Eukaryota</taxon>
        <taxon>Metazoa</taxon>
        <taxon>Ecdysozoa</taxon>
        <taxon>Nematoda</taxon>
        <taxon>Chromadorea</taxon>
        <taxon>Rhabditida</taxon>
        <taxon>Tylenchina</taxon>
        <taxon>Panagrolaimomorpha</taxon>
        <taxon>Strongyloidoidea</taxon>
        <taxon>Strongyloididae</taxon>
        <taxon>Strongyloides</taxon>
    </lineage>
</organism>
<name>A0A0K0FBX7_STRVS</name>
<dbReference type="AlphaFoldDB" id="A0A0K0FBX7"/>
<keyword evidence="1" id="KW-1185">Reference proteome</keyword>
<evidence type="ECO:0000313" key="2">
    <source>
        <dbReference type="WBParaSite" id="SVE_0634100.1"/>
    </source>
</evidence>